<proteinExistence type="predicted"/>
<dbReference type="Pfam" id="PF07727">
    <property type="entry name" value="RVT_2"/>
    <property type="match status" value="2"/>
</dbReference>
<keyword evidence="3" id="KW-1185">Reference proteome</keyword>
<accession>A0A1Q9D4D8</accession>
<sequence>MDIGKTSGFLVPVLLLVENKIRAELLRHMKVARAAEIPIVGKALYGFKEAPKWWARYRDEVLSTASFATSEGQARLQKTASDENLWQIMVSGNTVIGHVLVYVDDLLVVSKWQTAKSFHEWVKQRWQCSDLEGAGEAKALRFLGIDVYEERDDQGPCGFSLAQEGYIDELVRSHNLSRSCRSNVPVPKEWVREAPIEEVDFTDETLKAAQRITGELLWVSQRTRVDIAFGVGLMSSWTTKAPAFVTKEEEDNDHVDLDLYVIVKRQVREFMLQRDEEARELRQYQLPNDRKGVDSNLAEKVEAVFAQPYLKQVPEAVKVAKKITLRFQRRACSLSRISSYGALDEYEPTDPGLDLAELSVDELEGLFGELDRADGEDEEFEYLEDDRLEEEFREVMTMLQGSEVSTTDRRGKAQEEHQWDAALPSKRAAKKLEVVLTTRMNSADEVPDFRKLQSSDEVLAEFIYSLARANCVRLCRKGHEETVAVEAANPCKRRGTARSQSRGRRTHNDNVMRPVPIVVCFRTTPVPVARLLQASTASSRGLRPKRAESDYSDEKDVTETLTRYPSLNHITMDIGKTSGFLVPVLLLVENKIRAELLRHMKVARAAEIPIVGKALYGFKEAPKWWARYRDEVLSTASFATSEGQARLQKTASDENLWQIMVSGNTVIGHVLVYVDDLLVVSKWQTAKSFHEWVKQRWQCSDLEGAGEAKALRFLGIDVYEERDDQGPCGFSLAQEGYIDELVRSHNLSRSCRSNVPVPKEWVREAPIEEVDFTDETLKAAQRITGELLWVSQRTRVDIAFGVGLMSSWTTKAPAFVTKARFSLQTYSLKHYPLLG</sequence>
<organism evidence="2 3">
    <name type="scientific">Symbiodinium microadriaticum</name>
    <name type="common">Dinoflagellate</name>
    <name type="synonym">Zooxanthella microadriatica</name>
    <dbReference type="NCBI Taxonomy" id="2951"/>
    <lineage>
        <taxon>Eukaryota</taxon>
        <taxon>Sar</taxon>
        <taxon>Alveolata</taxon>
        <taxon>Dinophyceae</taxon>
        <taxon>Suessiales</taxon>
        <taxon>Symbiodiniaceae</taxon>
        <taxon>Symbiodinium</taxon>
    </lineage>
</organism>
<protein>
    <submittedName>
        <fullName evidence="2">Copia protein</fullName>
    </submittedName>
</protein>
<dbReference type="Proteomes" id="UP000186817">
    <property type="component" value="Unassembled WGS sequence"/>
</dbReference>
<evidence type="ECO:0000259" key="1">
    <source>
        <dbReference type="Pfam" id="PF07727"/>
    </source>
</evidence>
<feature type="domain" description="Reverse transcriptase Ty1/copia-type" evidence="1">
    <location>
        <begin position="41"/>
        <end position="186"/>
    </location>
</feature>
<dbReference type="InterPro" id="IPR013103">
    <property type="entry name" value="RVT_2"/>
</dbReference>
<evidence type="ECO:0000313" key="3">
    <source>
        <dbReference type="Proteomes" id="UP000186817"/>
    </source>
</evidence>
<feature type="domain" description="Reverse transcriptase Ty1/copia-type" evidence="1">
    <location>
        <begin position="612"/>
        <end position="757"/>
    </location>
</feature>
<reference evidence="2 3" key="1">
    <citation type="submission" date="2016-02" db="EMBL/GenBank/DDBJ databases">
        <title>Genome analysis of coral dinoflagellate symbionts highlights evolutionary adaptations to a symbiotic lifestyle.</title>
        <authorList>
            <person name="Aranda M."/>
            <person name="Li Y."/>
            <person name="Liew Y.J."/>
            <person name="Baumgarten S."/>
            <person name="Simakov O."/>
            <person name="Wilson M."/>
            <person name="Piel J."/>
            <person name="Ashoor H."/>
            <person name="Bougouffa S."/>
            <person name="Bajic V.B."/>
            <person name="Ryu T."/>
            <person name="Ravasi T."/>
            <person name="Bayer T."/>
            <person name="Micklem G."/>
            <person name="Kim H."/>
            <person name="Bhak J."/>
            <person name="Lajeunesse T.C."/>
            <person name="Voolstra C.R."/>
        </authorList>
    </citation>
    <scope>NUCLEOTIDE SEQUENCE [LARGE SCALE GENOMIC DNA]</scope>
    <source>
        <strain evidence="2 3">CCMP2467</strain>
    </source>
</reference>
<comment type="caution">
    <text evidence="2">The sequence shown here is derived from an EMBL/GenBank/DDBJ whole genome shotgun (WGS) entry which is preliminary data.</text>
</comment>
<gene>
    <name evidence="2" type="primary">GIP</name>
    <name evidence="2" type="ORF">AK812_SmicGene28477</name>
</gene>
<dbReference type="EMBL" id="LSRX01000732">
    <property type="protein sequence ID" value="OLP90007.1"/>
    <property type="molecule type" value="Genomic_DNA"/>
</dbReference>
<evidence type="ECO:0000313" key="2">
    <source>
        <dbReference type="EMBL" id="OLP90007.1"/>
    </source>
</evidence>
<dbReference type="OrthoDB" id="123335at2759"/>
<dbReference type="AlphaFoldDB" id="A0A1Q9D4D8"/>
<name>A0A1Q9D4D8_SYMMI</name>